<proteinExistence type="predicted"/>
<feature type="non-terminal residue" evidence="1">
    <location>
        <position position="68"/>
    </location>
</feature>
<dbReference type="Proteomes" id="UP000663873">
    <property type="component" value="Unassembled WGS sequence"/>
</dbReference>
<evidence type="ECO:0000313" key="1">
    <source>
        <dbReference type="EMBL" id="CAF4868960.1"/>
    </source>
</evidence>
<dbReference type="AlphaFoldDB" id="A0A821T1Q8"/>
<organism evidence="1 2">
    <name type="scientific">Rotaria socialis</name>
    <dbReference type="NCBI Taxonomy" id="392032"/>
    <lineage>
        <taxon>Eukaryota</taxon>
        <taxon>Metazoa</taxon>
        <taxon>Spiralia</taxon>
        <taxon>Gnathifera</taxon>
        <taxon>Rotifera</taxon>
        <taxon>Eurotatoria</taxon>
        <taxon>Bdelloidea</taxon>
        <taxon>Philodinida</taxon>
        <taxon>Philodinidae</taxon>
        <taxon>Rotaria</taxon>
    </lineage>
</organism>
<evidence type="ECO:0000313" key="2">
    <source>
        <dbReference type="Proteomes" id="UP000663873"/>
    </source>
</evidence>
<name>A0A821T1Q8_9BILA</name>
<dbReference type="EMBL" id="CAJOBP010066730">
    <property type="protein sequence ID" value="CAF4868960.1"/>
    <property type="molecule type" value="Genomic_DNA"/>
</dbReference>
<accession>A0A821T1Q8</accession>
<comment type="caution">
    <text evidence="1">The sequence shown here is derived from an EMBL/GenBank/DDBJ whole genome shotgun (WGS) entry which is preliminary data.</text>
</comment>
<keyword evidence="2" id="KW-1185">Reference proteome</keyword>
<gene>
    <name evidence="1" type="ORF">UJA718_LOCUS44189</name>
</gene>
<sequence>MMIVLMMLYIFYKDQDESLNENYCIDSDAVGGMINCEYNECNNNDFNIDDATDCSTSDNDSSETESEV</sequence>
<reference evidence="1" key="1">
    <citation type="submission" date="2021-02" db="EMBL/GenBank/DDBJ databases">
        <authorList>
            <person name="Nowell W R."/>
        </authorList>
    </citation>
    <scope>NUCLEOTIDE SEQUENCE</scope>
</reference>
<protein>
    <submittedName>
        <fullName evidence="1">Uncharacterized protein</fullName>
    </submittedName>
</protein>